<keyword evidence="3" id="KW-1185">Reference proteome</keyword>
<organism evidence="2 3">
    <name type="scientific">Chelonia mydas</name>
    <name type="common">Green sea-turtle</name>
    <name type="synonym">Chelonia agassizi</name>
    <dbReference type="NCBI Taxonomy" id="8469"/>
    <lineage>
        <taxon>Eukaryota</taxon>
        <taxon>Metazoa</taxon>
        <taxon>Chordata</taxon>
        <taxon>Craniata</taxon>
        <taxon>Vertebrata</taxon>
        <taxon>Euteleostomi</taxon>
        <taxon>Archelosauria</taxon>
        <taxon>Testudinata</taxon>
        <taxon>Testudines</taxon>
        <taxon>Cryptodira</taxon>
        <taxon>Durocryptodira</taxon>
        <taxon>Americhelydia</taxon>
        <taxon>Chelonioidea</taxon>
        <taxon>Cheloniidae</taxon>
        <taxon>Chelonia</taxon>
    </lineage>
</organism>
<dbReference type="EMBL" id="KB568115">
    <property type="protein sequence ID" value="EMP27666.1"/>
    <property type="molecule type" value="Genomic_DNA"/>
</dbReference>
<keyword evidence="1" id="KW-0175">Coiled coil</keyword>
<dbReference type="AlphaFoldDB" id="M7AQT2"/>
<proteinExistence type="predicted"/>
<feature type="coiled-coil region" evidence="1">
    <location>
        <begin position="130"/>
        <end position="159"/>
    </location>
</feature>
<reference evidence="3" key="1">
    <citation type="journal article" date="2013" name="Nat. Genet.">
        <title>The draft genomes of soft-shell turtle and green sea turtle yield insights into the development and evolution of the turtle-specific body plan.</title>
        <authorList>
            <person name="Wang Z."/>
            <person name="Pascual-Anaya J."/>
            <person name="Zadissa A."/>
            <person name="Li W."/>
            <person name="Niimura Y."/>
            <person name="Huang Z."/>
            <person name="Li C."/>
            <person name="White S."/>
            <person name="Xiong Z."/>
            <person name="Fang D."/>
            <person name="Wang B."/>
            <person name="Ming Y."/>
            <person name="Chen Y."/>
            <person name="Zheng Y."/>
            <person name="Kuraku S."/>
            <person name="Pignatelli M."/>
            <person name="Herrero J."/>
            <person name="Beal K."/>
            <person name="Nozawa M."/>
            <person name="Li Q."/>
            <person name="Wang J."/>
            <person name="Zhang H."/>
            <person name="Yu L."/>
            <person name="Shigenobu S."/>
            <person name="Wang J."/>
            <person name="Liu J."/>
            <person name="Flicek P."/>
            <person name="Searle S."/>
            <person name="Wang J."/>
            <person name="Kuratani S."/>
            <person name="Yin Y."/>
            <person name="Aken B."/>
            <person name="Zhang G."/>
            <person name="Irie N."/>
        </authorList>
    </citation>
    <scope>NUCLEOTIDE SEQUENCE [LARGE SCALE GENOMIC DNA]</scope>
</reference>
<dbReference type="Proteomes" id="UP000031443">
    <property type="component" value="Unassembled WGS sequence"/>
</dbReference>
<accession>M7AQT2</accession>
<evidence type="ECO:0000313" key="2">
    <source>
        <dbReference type="EMBL" id="EMP27666.1"/>
    </source>
</evidence>
<evidence type="ECO:0000313" key="3">
    <source>
        <dbReference type="Proteomes" id="UP000031443"/>
    </source>
</evidence>
<sequence>MAVSQERELPMETEPYYYYQEEEMETDPPSGCTGDRVGTRNVLSIPTEALRGKFIFLQSRQRKAGFTMSLVISVKGYDSDTQQCRVKIKELRQVQEVNHRSGGAPKTCRFYKELNAILGSNPTSIADSPVDTLEEAKRGANLQSEILDEEVELEEVEETVVLPAGSPGGAGREELFSTPEVLNREQETDESPAFSSCIKLQRSHPTCNTDSPLLLPGGIERRASGAKCTSLYHMS</sequence>
<evidence type="ECO:0000256" key="1">
    <source>
        <dbReference type="SAM" id="Coils"/>
    </source>
</evidence>
<name>M7AQT2_CHEMY</name>
<protein>
    <submittedName>
        <fullName evidence="2">Uncharacterized protein</fullName>
    </submittedName>
</protein>
<gene>
    <name evidence="2" type="ORF">UY3_15221</name>
</gene>